<dbReference type="AlphaFoldDB" id="A0A7M7MFS5"/>
<dbReference type="Proteomes" id="UP000594260">
    <property type="component" value="Unplaced"/>
</dbReference>
<protein>
    <submittedName>
        <fullName evidence="1">Uncharacterized protein</fullName>
    </submittedName>
</protein>
<evidence type="ECO:0000313" key="1">
    <source>
        <dbReference type="EnsemblMetazoa" id="XP_022658569"/>
    </source>
</evidence>
<dbReference type="RefSeq" id="XP_022658569.1">
    <property type="nucleotide sequence ID" value="XM_022802834.1"/>
</dbReference>
<organism evidence="1 2">
    <name type="scientific">Varroa destructor</name>
    <name type="common">Honeybee mite</name>
    <dbReference type="NCBI Taxonomy" id="109461"/>
    <lineage>
        <taxon>Eukaryota</taxon>
        <taxon>Metazoa</taxon>
        <taxon>Ecdysozoa</taxon>
        <taxon>Arthropoda</taxon>
        <taxon>Chelicerata</taxon>
        <taxon>Arachnida</taxon>
        <taxon>Acari</taxon>
        <taxon>Parasitiformes</taxon>
        <taxon>Mesostigmata</taxon>
        <taxon>Gamasina</taxon>
        <taxon>Dermanyssoidea</taxon>
        <taxon>Varroidae</taxon>
        <taxon>Varroa</taxon>
    </lineage>
</organism>
<keyword evidence="2" id="KW-1185">Reference proteome</keyword>
<sequence length="615" mass="69078">MEVENNQNLLNGFANETIFTTEMTRLKEAEVLMASLEEYVLRRYSPRPSAYIGKGAFQMKLDEVRSKVYSLETQRSDEELLWICEKITLLVNLCHNLEAAIRCAAVGGSSSAAEGIALCNDTDQVMDCLQLELRQRESQLSVLGPISNRLAKVKAHYLAQFMDDWRQQVRWQTSEFPRSQQLIISSEGANTFQLLRVLRNSAQLSADLVTGFLENFIKPLTNDRCTLNITERSSSTSIDSLIVDGRSNNSIKVDPSHNLQTAYSFLSGTLLPLLDLQEDSREVSVVFHLLAQRARRESPSILDELATSLHVDLPQVAALLNSYAVEADASKEALQIISEMEEMMITALEPTEVAEISNLPKNLSRPYLVSSWIPSLTESILRLSQASILLPVFSRLTRHFLALESEALSDPLKIAVFLNNCIYMADRCCLHSAISSSHIIMLKQKGTSLFLRYVNEHKAPEVPVSLPVPSALKTFISYIDFLGEMESAWKPSLPFDNYSRATALLFNTLSLGLEGYVFQQKFLTEFEVGLLKSLVMRAISMAEGWCRTSEKPLQVSPFRLTYLFRLLQMGAEDIALAWRSQMKPIKAVFTAQQVASLAKARFAFEEFDKLQAALV</sequence>
<dbReference type="KEGG" id="vde:111249238"/>
<dbReference type="GeneID" id="111249238"/>
<dbReference type="OrthoDB" id="534815at2759"/>
<dbReference type="InParanoid" id="A0A7M7MFS5"/>
<dbReference type="EnsemblMetazoa" id="XM_022802834">
    <property type="protein sequence ID" value="XP_022658569"/>
    <property type="gene ID" value="LOC111249238"/>
</dbReference>
<proteinExistence type="predicted"/>
<name>A0A7M7MFS5_VARDE</name>
<reference evidence="1" key="1">
    <citation type="submission" date="2021-01" db="UniProtKB">
        <authorList>
            <consortium name="EnsemblMetazoa"/>
        </authorList>
    </citation>
    <scope>IDENTIFICATION</scope>
</reference>
<accession>A0A7M7MFS5</accession>
<evidence type="ECO:0000313" key="2">
    <source>
        <dbReference type="Proteomes" id="UP000594260"/>
    </source>
</evidence>